<dbReference type="EMBL" id="WEGH01000005">
    <property type="protein sequence ID" value="MQY08617.1"/>
    <property type="molecule type" value="Genomic_DNA"/>
</dbReference>
<dbReference type="InterPro" id="IPR045598">
    <property type="entry name" value="DUF6457"/>
</dbReference>
<evidence type="ECO:0000259" key="1">
    <source>
        <dbReference type="Pfam" id="PF20058"/>
    </source>
</evidence>
<gene>
    <name evidence="2" type="ORF">ACRB68_67260</name>
</gene>
<sequence>MTAAAPAGQGKDTMLEEWLEAVCLELGLSREDVDRDLVLNLARDVAHGVARPGAPLTTYLLGLAVARGAPARDAAARVTELAEGWTKPEAG</sequence>
<reference evidence="2 3" key="1">
    <citation type="submission" date="2019-10" db="EMBL/GenBank/DDBJ databases">
        <title>Actinomadura rubteroloni sp. nov. and Actinomadura macrotermitis sp. nov., isolated from the gut of fungus growing-termite Macrotermes natalensis.</title>
        <authorList>
            <person name="Benndorf R."/>
            <person name="Martin K."/>
            <person name="Kuefner M."/>
            <person name="De Beer W."/>
            <person name="Kaster A.-K."/>
            <person name="Vollmers J."/>
            <person name="Poulsen M."/>
            <person name="Beemelmanns C."/>
        </authorList>
    </citation>
    <scope>NUCLEOTIDE SEQUENCE [LARGE SCALE GENOMIC DNA]</scope>
    <source>
        <strain evidence="2 3">RB68</strain>
    </source>
</reference>
<dbReference type="Pfam" id="PF20058">
    <property type="entry name" value="DUF6457"/>
    <property type="match status" value="1"/>
</dbReference>
<evidence type="ECO:0000313" key="3">
    <source>
        <dbReference type="Proteomes" id="UP000487268"/>
    </source>
</evidence>
<dbReference type="RefSeq" id="WP_407924324.1">
    <property type="nucleotide sequence ID" value="NZ_WEGH01000005.1"/>
</dbReference>
<evidence type="ECO:0000313" key="2">
    <source>
        <dbReference type="EMBL" id="MQY08617.1"/>
    </source>
</evidence>
<dbReference type="Proteomes" id="UP000487268">
    <property type="component" value="Unassembled WGS sequence"/>
</dbReference>
<feature type="domain" description="DUF6457" evidence="1">
    <location>
        <begin position="12"/>
        <end position="89"/>
    </location>
</feature>
<protein>
    <recommendedName>
        <fullName evidence="1">DUF6457 domain-containing protein</fullName>
    </recommendedName>
</protein>
<accession>A0A7K0C593</accession>
<comment type="caution">
    <text evidence="2">The sequence shown here is derived from an EMBL/GenBank/DDBJ whole genome shotgun (WGS) entry which is preliminary data.</text>
</comment>
<keyword evidence="3" id="KW-1185">Reference proteome</keyword>
<organism evidence="2 3">
    <name type="scientific">Actinomadura macrotermitis</name>
    <dbReference type="NCBI Taxonomy" id="2585200"/>
    <lineage>
        <taxon>Bacteria</taxon>
        <taxon>Bacillati</taxon>
        <taxon>Actinomycetota</taxon>
        <taxon>Actinomycetes</taxon>
        <taxon>Streptosporangiales</taxon>
        <taxon>Thermomonosporaceae</taxon>
        <taxon>Actinomadura</taxon>
    </lineage>
</organism>
<proteinExistence type="predicted"/>
<dbReference type="AlphaFoldDB" id="A0A7K0C593"/>
<name>A0A7K0C593_9ACTN</name>